<feature type="compositionally biased region" description="Basic and acidic residues" evidence="1">
    <location>
        <begin position="22"/>
        <end position="32"/>
    </location>
</feature>
<accession>A0AAV3ZQD2</accession>
<evidence type="ECO:0000313" key="3">
    <source>
        <dbReference type="Proteomes" id="UP000735302"/>
    </source>
</evidence>
<dbReference type="AlphaFoldDB" id="A0AAV3ZQD2"/>
<organism evidence="2 3">
    <name type="scientific">Plakobranchus ocellatus</name>
    <dbReference type="NCBI Taxonomy" id="259542"/>
    <lineage>
        <taxon>Eukaryota</taxon>
        <taxon>Metazoa</taxon>
        <taxon>Spiralia</taxon>
        <taxon>Lophotrochozoa</taxon>
        <taxon>Mollusca</taxon>
        <taxon>Gastropoda</taxon>
        <taxon>Heterobranchia</taxon>
        <taxon>Euthyneura</taxon>
        <taxon>Panpulmonata</taxon>
        <taxon>Sacoglossa</taxon>
        <taxon>Placobranchoidea</taxon>
        <taxon>Plakobranchidae</taxon>
        <taxon>Plakobranchus</taxon>
    </lineage>
</organism>
<name>A0AAV3ZQD2_9GAST</name>
<evidence type="ECO:0000313" key="2">
    <source>
        <dbReference type="EMBL" id="GFN97037.1"/>
    </source>
</evidence>
<keyword evidence="3" id="KW-1185">Reference proteome</keyword>
<gene>
    <name evidence="2" type="ORF">PoB_002354300</name>
</gene>
<sequence>MPGNGQCPPHRMGFQAPERKRLAVRQGRHECGSKLVASVSPSSDAVGGRRGSSVTSKQGRHPPARKMEQS</sequence>
<protein>
    <submittedName>
        <fullName evidence="2">Uncharacterized protein</fullName>
    </submittedName>
</protein>
<dbReference type="EMBL" id="BLXT01002730">
    <property type="protein sequence ID" value="GFN97037.1"/>
    <property type="molecule type" value="Genomic_DNA"/>
</dbReference>
<comment type="caution">
    <text evidence="2">The sequence shown here is derived from an EMBL/GenBank/DDBJ whole genome shotgun (WGS) entry which is preliminary data.</text>
</comment>
<proteinExistence type="predicted"/>
<reference evidence="2 3" key="1">
    <citation type="journal article" date="2021" name="Elife">
        <title>Chloroplast acquisition without the gene transfer in kleptoplastic sea slugs, Plakobranchus ocellatus.</title>
        <authorList>
            <person name="Maeda T."/>
            <person name="Takahashi S."/>
            <person name="Yoshida T."/>
            <person name="Shimamura S."/>
            <person name="Takaki Y."/>
            <person name="Nagai Y."/>
            <person name="Toyoda A."/>
            <person name="Suzuki Y."/>
            <person name="Arimoto A."/>
            <person name="Ishii H."/>
            <person name="Satoh N."/>
            <person name="Nishiyama T."/>
            <person name="Hasebe M."/>
            <person name="Maruyama T."/>
            <person name="Minagawa J."/>
            <person name="Obokata J."/>
            <person name="Shigenobu S."/>
        </authorList>
    </citation>
    <scope>NUCLEOTIDE SEQUENCE [LARGE SCALE GENOMIC DNA]</scope>
</reference>
<dbReference type="Proteomes" id="UP000735302">
    <property type="component" value="Unassembled WGS sequence"/>
</dbReference>
<evidence type="ECO:0000256" key="1">
    <source>
        <dbReference type="SAM" id="MobiDB-lite"/>
    </source>
</evidence>
<feature type="region of interest" description="Disordered" evidence="1">
    <location>
        <begin position="22"/>
        <end position="70"/>
    </location>
</feature>